<dbReference type="InterPro" id="IPR029058">
    <property type="entry name" value="AB_hydrolase_fold"/>
</dbReference>
<protein>
    <submittedName>
        <fullName evidence="3">Lipase</fullName>
    </submittedName>
</protein>
<dbReference type="Proteomes" id="UP000054858">
    <property type="component" value="Unassembled WGS sequence"/>
</dbReference>
<dbReference type="PATRIC" id="fig|29423.5.peg.309"/>
<evidence type="ECO:0000256" key="1">
    <source>
        <dbReference type="ARBA" id="ARBA00022801"/>
    </source>
</evidence>
<dbReference type="GO" id="GO:0016787">
    <property type="term" value="F:hydrolase activity"/>
    <property type="evidence" value="ECO:0007669"/>
    <property type="project" value="UniProtKB-KW"/>
</dbReference>
<dbReference type="Gene3D" id="3.40.50.1820">
    <property type="entry name" value="alpha/beta hydrolase"/>
    <property type="match status" value="1"/>
</dbReference>
<evidence type="ECO:0000313" key="3">
    <source>
        <dbReference type="EMBL" id="KTD43748.1"/>
    </source>
</evidence>
<evidence type="ECO:0000259" key="2">
    <source>
        <dbReference type="Pfam" id="PF20434"/>
    </source>
</evidence>
<dbReference type="Pfam" id="PF20434">
    <property type="entry name" value="BD-FAE"/>
    <property type="match status" value="1"/>
</dbReference>
<comment type="caution">
    <text evidence="3">The sequence shown here is derived from an EMBL/GenBank/DDBJ whole genome shotgun (WGS) entry which is preliminary data.</text>
</comment>
<dbReference type="InterPro" id="IPR049492">
    <property type="entry name" value="BD-FAE-like_dom"/>
</dbReference>
<gene>
    <name evidence="3" type="ORF">Loak_0298</name>
</gene>
<dbReference type="RefSeq" id="WP_025384818.1">
    <property type="nucleotide sequence ID" value="NZ_LCUA01000018.1"/>
</dbReference>
<sequence length="275" mass="30386">MNNLDWRNLSQEELNRAYNNTAAIPNRDQIFADWEQRSADISARLPEHLNLQYGPRPRNRLDFFKAKEGAPTLLFIHGGYWQMHSKERFRAMASGPMAHGINVAIIEYTLTPEITLDQIVEEINQGLDFLVAHSSSLGGDPTRIVVAGSSAGGHLTAMVLAHPSVIGGVGISGLYDLEPIRHSYINVGLKLNKSMSIHESPTLQVGGADTPIALLVGSAELPLMRKQTADFAIHRIQYRLPVTYEEIPHANHFTILSELISPTGRITALVRALLE</sequence>
<organism evidence="3 4">
    <name type="scientific">Legionella oakridgensis</name>
    <dbReference type="NCBI Taxonomy" id="29423"/>
    <lineage>
        <taxon>Bacteria</taxon>
        <taxon>Pseudomonadati</taxon>
        <taxon>Pseudomonadota</taxon>
        <taxon>Gammaproteobacteria</taxon>
        <taxon>Legionellales</taxon>
        <taxon>Legionellaceae</taxon>
        <taxon>Legionella</taxon>
    </lineage>
</organism>
<reference evidence="3 4" key="1">
    <citation type="submission" date="2015-11" db="EMBL/GenBank/DDBJ databases">
        <title>Genomic analysis of 38 Legionella species identifies large and diverse effector repertoires.</title>
        <authorList>
            <person name="Burstein D."/>
            <person name="Amaro F."/>
            <person name="Zusman T."/>
            <person name="Lifshitz Z."/>
            <person name="Cohen O."/>
            <person name="Gilbert J.A."/>
            <person name="Pupko T."/>
            <person name="Shuman H.A."/>
            <person name="Segal G."/>
        </authorList>
    </citation>
    <scope>NUCLEOTIDE SEQUENCE [LARGE SCALE GENOMIC DNA]</scope>
    <source>
        <strain evidence="3 4">Oak Ridge-10</strain>
    </source>
</reference>
<evidence type="ECO:0000313" key="4">
    <source>
        <dbReference type="Proteomes" id="UP000054858"/>
    </source>
</evidence>
<dbReference type="AlphaFoldDB" id="A0A0W0XH39"/>
<name>A0A0W0XH39_9GAMM</name>
<keyword evidence="1" id="KW-0378">Hydrolase</keyword>
<dbReference type="InterPro" id="IPR050300">
    <property type="entry name" value="GDXG_lipolytic_enzyme"/>
</dbReference>
<feature type="domain" description="BD-FAE-like" evidence="2">
    <location>
        <begin position="66"/>
        <end position="159"/>
    </location>
</feature>
<dbReference type="SUPFAM" id="SSF53474">
    <property type="entry name" value="alpha/beta-Hydrolases"/>
    <property type="match status" value="1"/>
</dbReference>
<dbReference type="PANTHER" id="PTHR48081:SF33">
    <property type="entry name" value="KYNURENINE FORMAMIDASE"/>
    <property type="match status" value="1"/>
</dbReference>
<dbReference type="PANTHER" id="PTHR48081">
    <property type="entry name" value="AB HYDROLASE SUPERFAMILY PROTEIN C4A8.06C"/>
    <property type="match status" value="1"/>
</dbReference>
<dbReference type="EMBL" id="LNYP01000006">
    <property type="protein sequence ID" value="KTD43748.1"/>
    <property type="molecule type" value="Genomic_DNA"/>
</dbReference>
<proteinExistence type="predicted"/>
<accession>A0A0W0XH39</accession>